<dbReference type="GO" id="GO:0005829">
    <property type="term" value="C:cytosol"/>
    <property type="evidence" value="ECO:0007669"/>
    <property type="project" value="TreeGrafter"/>
</dbReference>
<dbReference type="Gene3D" id="3.30.1330.40">
    <property type="entry name" value="RutC-like"/>
    <property type="match status" value="1"/>
</dbReference>
<dbReference type="EMBL" id="ADMG01000009">
    <property type="protein sequence ID" value="EKB32073.1"/>
    <property type="molecule type" value="Genomic_DNA"/>
</dbReference>
<proteinExistence type="inferred from homology"/>
<name>K1JZQ9_9BURK</name>
<dbReference type="PANTHER" id="PTHR11803">
    <property type="entry name" value="2-IMINOBUTANOATE/2-IMINOPROPANOATE DEAMINASE RIDA"/>
    <property type="match status" value="1"/>
</dbReference>
<dbReference type="HOGENOM" id="CLU_100715_7_1_4"/>
<sequence length="126" mass="12982">MPVNPVHTDNAPAAIGAYSQATLAEGFLFTSGQLGLVPATGALAEGVEAQARQAFANLEAICAAAGTTLGNTVKMTIFLADINEFAVVNKVMTEVMSKPYPARSCFAVAALPKAARVEIEAVVTMP</sequence>
<dbReference type="InterPro" id="IPR019897">
    <property type="entry name" value="RidA_CS"/>
</dbReference>
<dbReference type="SUPFAM" id="SSF55298">
    <property type="entry name" value="YjgF-like"/>
    <property type="match status" value="1"/>
</dbReference>
<dbReference type="RefSeq" id="WP_005433420.1">
    <property type="nucleotide sequence ID" value="NZ_JH815513.1"/>
</dbReference>
<dbReference type="InterPro" id="IPR035959">
    <property type="entry name" value="RutC-like_sf"/>
</dbReference>
<dbReference type="PANTHER" id="PTHR11803:SF39">
    <property type="entry name" value="2-IMINOBUTANOATE_2-IMINOPROPANOATE DEAMINASE"/>
    <property type="match status" value="1"/>
</dbReference>
<dbReference type="AlphaFoldDB" id="K1JZQ9"/>
<dbReference type="GO" id="GO:0019239">
    <property type="term" value="F:deaminase activity"/>
    <property type="evidence" value="ECO:0007669"/>
    <property type="project" value="TreeGrafter"/>
</dbReference>
<gene>
    <name evidence="2" type="ORF">HMPREF9465_00301</name>
</gene>
<comment type="similarity">
    <text evidence="1">Belongs to the RutC family.</text>
</comment>
<evidence type="ECO:0000313" key="3">
    <source>
        <dbReference type="Proteomes" id="UP000005835"/>
    </source>
</evidence>
<dbReference type="PROSITE" id="PS01094">
    <property type="entry name" value="UPF0076"/>
    <property type="match status" value="1"/>
</dbReference>
<protein>
    <submittedName>
        <fullName evidence="2">Uncharacterized protein</fullName>
    </submittedName>
</protein>
<dbReference type="eggNOG" id="COG0251">
    <property type="taxonomic scope" value="Bacteria"/>
</dbReference>
<evidence type="ECO:0000313" key="2">
    <source>
        <dbReference type="EMBL" id="EKB32073.1"/>
    </source>
</evidence>
<keyword evidence="3" id="KW-1185">Reference proteome</keyword>
<dbReference type="InterPro" id="IPR006175">
    <property type="entry name" value="YjgF/YER057c/UK114"/>
</dbReference>
<dbReference type="OrthoDB" id="9808943at2"/>
<evidence type="ECO:0000256" key="1">
    <source>
        <dbReference type="ARBA" id="ARBA00010552"/>
    </source>
</evidence>
<dbReference type="NCBIfam" id="TIGR00004">
    <property type="entry name" value="Rid family detoxifying hydrolase"/>
    <property type="match status" value="1"/>
</dbReference>
<dbReference type="STRING" id="742823.HMPREF9465_00301"/>
<dbReference type="Pfam" id="PF01042">
    <property type="entry name" value="Ribonuc_L-PSP"/>
    <property type="match status" value="1"/>
</dbReference>
<comment type="caution">
    <text evidence="2">The sequence shown here is derived from an EMBL/GenBank/DDBJ whole genome shotgun (WGS) entry which is preliminary data.</text>
</comment>
<dbReference type="InterPro" id="IPR006056">
    <property type="entry name" value="RidA"/>
</dbReference>
<reference evidence="2 3" key="1">
    <citation type="submission" date="2012-05" db="EMBL/GenBank/DDBJ databases">
        <title>The Genome Sequence of Sutterella wadsworthensis 2_1_59BFAA.</title>
        <authorList>
            <consortium name="The Broad Institute Genome Sequencing Platform"/>
            <person name="Earl A."/>
            <person name="Ward D."/>
            <person name="Feldgarden M."/>
            <person name="Gevers D."/>
            <person name="Daigneault M."/>
            <person name="Strauss J."/>
            <person name="Allen-Vercoe E."/>
            <person name="Walker B."/>
            <person name="Young S.K."/>
            <person name="Zeng Q."/>
            <person name="Gargeya S."/>
            <person name="Fitzgerald M."/>
            <person name="Haas B."/>
            <person name="Abouelleil A."/>
            <person name="Alvarado L."/>
            <person name="Arachchi H.M."/>
            <person name="Berlin A.M."/>
            <person name="Chapman S.B."/>
            <person name="Goldberg J."/>
            <person name="Griggs A."/>
            <person name="Gujja S."/>
            <person name="Hansen M."/>
            <person name="Howarth C."/>
            <person name="Imamovic A."/>
            <person name="Larimer J."/>
            <person name="McCowen C."/>
            <person name="Montmayeur A."/>
            <person name="Murphy C."/>
            <person name="Neiman D."/>
            <person name="Pearson M."/>
            <person name="Priest M."/>
            <person name="Roberts A."/>
            <person name="Saif S."/>
            <person name="Shea T."/>
            <person name="Sisk P."/>
            <person name="Sykes S."/>
            <person name="Wortman J."/>
            <person name="Nusbaum C."/>
            <person name="Birren B."/>
        </authorList>
    </citation>
    <scope>NUCLEOTIDE SEQUENCE [LARGE SCALE GENOMIC DNA]</scope>
    <source>
        <strain evidence="2 3">2_1_59BFAA</strain>
    </source>
</reference>
<dbReference type="PATRIC" id="fig|742823.3.peg.294"/>
<dbReference type="FunFam" id="3.30.1330.40:FF:000001">
    <property type="entry name" value="L-PSP family endoribonuclease"/>
    <property type="match status" value="1"/>
</dbReference>
<dbReference type="Proteomes" id="UP000005835">
    <property type="component" value="Unassembled WGS sequence"/>
</dbReference>
<organism evidence="2 3">
    <name type="scientific">Sutterella wadsworthensis 2_1_59BFAA</name>
    <dbReference type="NCBI Taxonomy" id="742823"/>
    <lineage>
        <taxon>Bacteria</taxon>
        <taxon>Pseudomonadati</taxon>
        <taxon>Pseudomonadota</taxon>
        <taxon>Betaproteobacteria</taxon>
        <taxon>Burkholderiales</taxon>
        <taxon>Sutterellaceae</taxon>
        <taxon>Sutterella</taxon>
    </lineage>
</organism>
<dbReference type="CDD" id="cd00448">
    <property type="entry name" value="YjgF_YER057c_UK114_family"/>
    <property type="match status" value="1"/>
</dbReference>
<accession>K1JZQ9</accession>